<evidence type="ECO:0000313" key="2">
    <source>
        <dbReference type="Proteomes" id="UP000249557"/>
    </source>
</evidence>
<accession>A0A2W4ZTI2</accession>
<comment type="caution">
    <text evidence="1">The sequence shown here is derived from an EMBL/GenBank/DDBJ whole genome shotgun (WGS) entry which is preliminary data.</text>
</comment>
<dbReference type="EMBL" id="QFNK01000207">
    <property type="protein sequence ID" value="PZO83529.1"/>
    <property type="molecule type" value="Genomic_DNA"/>
</dbReference>
<organism evidence="1 2">
    <name type="scientific">Micavibrio aeruginosavorus</name>
    <dbReference type="NCBI Taxonomy" id="349221"/>
    <lineage>
        <taxon>Bacteria</taxon>
        <taxon>Pseudomonadati</taxon>
        <taxon>Bdellovibrionota</taxon>
        <taxon>Bdellovibrionia</taxon>
        <taxon>Bdellovibrionales</taxon>
        <taxon>Pseudobdellovibrionaceae</taxon>
        <taxon>Micavibrio</taxon>
    </lineage>
</organism>
<reference evidence="1 2" key="1">
    <citation type="submission" date="2017-08" db="EMBL/GenBank/DDBJ databases">
        <title>Infants hospitalized years apart are colonized by the same room-sourced microbial strains.</title>
        <authorList>
            <person name="Brooks B."/>
            <person name="Olm M.R."/>
            <person name="Firek B.A."/>
            <person name="Baker R."/>
            <person name="Thomas B.C."/>
            <person name="Morowitz M.J."/>
            <person name="Banfield J.F."/>
        </authorList>
    </citation>
    <scope>NUCLEOTIDE SEQUENCE [LARGE SCALE GENOMIC DNA]</scope>
    <source>
        <strain evidence="1">S2_018_000_R2_104</strain>
    </source>
</reference>
<proteinExistence type="predicted"/>
<protein>
    <submittedName>
        <fullName evidence="1">Uncharacterized protein</fullName>
    </submittedName>
</protein>
<dbReference type="AlphaFoldDB" id="A0A2W4ZTI2"/>
<gene>
    <name evidence="1" type="ORF">DI626_08970</name>
</gene>
<dbReference type="Proteomes" id="UP000249557">
    <property type="component" value="Unassembled WGS sequence"/>
</dbReference>
<name>A0A2W4ZTI2_9BACT</name>
<evidence type="ECO:0000313" key="1">
    <source>
        <dbReference type="EMBL" id="PZO83529.1"/>
    </source>
</evidence>
<sequence>MSDKRNRLIAGRVRDAENSARRQSAKADLRLAVSFYAADDRDDDRDGDLELCRQAKVKQARSLKL</sequence>